<dbReference type="InterPro" id="IPR000960">
    <property type="entry name" value="Flavin_mOase"/>
</dbReference>
<dbReference type="PANTHER" id="PTHR23023">
    <property type="entry name" value="DIMETHYLANILINE MONOOXYGENASE"/>
    <property type="match status" value="1"/>
</dbReference>
<dbReference type="InterPro" id="IPR050346">
    <property type="entry name" value="FMO-like"/>
</dbReference>
<dbReference type="GO" id="GO:0050660">
    <property type="term" value="F:flavin adenine dinucleotide binding"/>
    <property type="evidence" value="ECO:0007669"/>
    <property type="project" value="InterPro"/>
</dbReference>
<accession>A0A1W0WZE2</accession>
<keyword evidence="8" id="KW-1185">Reference proteome</keyword>
<evidence type="ECO:0000313" key="7">
    <source>
        <dbReference type="EMBL" id="OQV20574.1"/>
    </source>
</evidence>
<sequence>MEFLSSQKGQPSSQEQQPSLRRRVAIIGAGYCGLCALRHFLSDPKYEATAFELSHQVGGVWNYPQRCEERTNEQMTSPFYTRMYRNMRTNLPKDLMALEGFSFLGGESSYIDASTVLQYLQSYADHFKLHPHIKLDHRVNVVTPILSEHVPANAVGPRWLVEYEDFKRNLTVTEIFDVVFVCNGKNHTPFVPEFFGLANFQGQRLHSSDYREPGRFAGQNVLLLGGGPSAGDIALDLISSAKTVILAKRQPMSFFKDQFPNLKETAIPQGFTAHGAILEDGSTADIDAVILCTGFAYDFPFLSKECRVEASRGRVTPLYRHLINAWYPTMAIPFVVTLVTLTPILDGQVKFFKAVLDGKVRLPSTEKMLQLTEDDYRQRIVGNEEGGSRNIAHGMEQEIWAYLEEMGREAGFDAVEPVYPKMCAAAFHVLRTEFTTFKRDFIQRVDSESFWHVKKAEPN</sequence>
<name>A0A1W0WZE2_HYPEX</name>
<keyword evidence="3 6" id="KW-0274">FAD</keyword>
<keyword evidence="6" id="KW-0503">Monooxygenase</keyword>
<dbReference type="InterPro" id="IPR036188">
    <property type="entry name" value="FAD/NAD-bd_sf"/>
</dbReference>
<comment type="caution">
    <text evidence="7">The sequence shown here is derived from an EMBL/GenBank/DDBJ whole genome shotgun (WGS) entry which is preliminary data.</text>
</comment>
<evidence type="ECO:0000256" key="6">
    <source>
        <dbReference type="RuleBase" id="RU361177"/>
    </source>
</evidence>
<comment type="similarity">
    <text evidence="1 6">Belongs to the FMO family.</text>
</comment>
<organism evidence="7 8">
    <name type="scientific">Hypsibius exemplaris</name>
    <name type="common">Freshwater tardigrade</name>
    <dbReference type="NCBI Taxonomy" id="2072580"/>
    <lineage>
        <taxon>Eukaryota</taxon>
        <taxon>Metazoa</taxon>
        <taxon>Ecdysozoa</taxon>
        <taxon>Tardigrada</taxon>
        <taxon>Eutardigrada</taxon>
        <taxon>Parachela</taxon>
        <taxon>Hypsibioidea</taxon>
        <taxon>Hypsibiidae</taxon>
        <taxon>Hypsibius</taxon>
    </lineage>
</organism>
<dbReference type="EC" id="1.-.-.-" evidence="6"/>
<keyword evidence="5 6" id="KW-0560">Oxidoreductase</keyword>
<dbReference type="GO" id="GO:0050661">
    <property type="term" value="F:NADP binding"/>
    <property type="evidence" value="ECO:0007669"/>
    <property type="project" value="InterPro"/>
</dbReference>
<gene>
    <name evidence="7" type="ORF">BV898_05396</name>
</gene>
<dbReference type="AlphaFoldDB" id="A0A1W0WZE2"/>
<dbReference type="Proteomes" id="UP000192578">
    <property type="component" value="Unassembled WGS sequence"/>
</dbReference>
<evidence type="ECO:0000256" key="5">
    <source>
        <dbReference type="ARBA" id="ARBA00023002"/>
    </source>
</evidence>
<dbReference type="InterPro" id="IPR020946">
    <property type="entry name" value="Flavin_mOase-like"/>
</dbReference>
<reference evidence="8" key="1">
    <citation type="submission" date="2017-01" db="EMBL/GenBank/DDBJ databases">
        <title>Comparative genomics of anhydrobiosis in the tardigrade Hypsibius dujardini.</title>
        <authorList>
            <person name="Yoshida Y."/>
            <person name="Koutsovoulos G."/>
            <person name="Laetsch D."/>
            <person name="Stevens L."/>
            <person name="Kumar S."/>
            <person name="Horikawa D."/>
            <person name="Ishino K."/>
            <person name="Komine S."/>
            <person name="Tomita M."/>
            <person name="Blaxter M."/>
            <person name="Arakawa K."/>
        </authorList>
    </citation>
    <scope>NUCLEOTIDE SEQUENCE [LARGE SCALE GENOMIC DNA]</scope>
    <source>
        <strain evidence="8">Z151</strain>
    </source>
</reference>
<keyword evidence="2 6" id="KW-0285">Flavoprotein</keyword>
<protein>
    <recommendedName>
        <fullName evidence="6">Flavin-containing monooxygenase</fullName>
        <ecNumber evidence="6">1.-.-.-</ecNumber>
    </recommendedName>
</protein>
<evidence type="ECO:0000256" key="4">
    <source>
        <dbReference type="ARBA" id="ARBA00022857"/>
    </source>
</evidence>
<evidence type="ECO:0000256" key="1">
    <source>
        <dbReference type="ARBA" id="ARBA00009183"/>
    </source>
</evidence>
<comment type="cofactor">
    <cofactor evidence="6">
        <name>FAD</name>
        <dbReference type="ChEBI" id="CHEBI:57692"/>
    </cofactor>
</comment>
<dbReference type="Pfam" id="PF00743">
    <property type="entry name" value="FMO-like"/>
    <property type="match status" value="2"/>
</dbReference>
<keyword evidence="4" id="KW-0521">NADP</keyword>
<dbReference type="EMBL" id="MTYJ01000029">
    <property type="protein sequence ID" value="OQV20574.1"/>
    <property type="molecule type" value="Genomic_DNA"/>
</dbReference>
<evidence type="ECO:0000313" key="8">
    <source>
        <dbReference type="Proteomes" id="UP000192578"/>
    </source>
</evidence>
<dbReference type="GO" id="GO:0004499">
    <property type="term" value="F:N,N-dimethylaniline monooxygenase activity"/>
    <property type="evidence" value="ECO:0007669"/>
    <property type="project" value="InterPro"/>
</dbReference>
<dbReference type="PRINTS" id="PR00370">
    <property type="entry name" value="FMOXYGENASE"/>
</dbReference>
<dbReference type="OrthoDB" id="66881at2759"/>
<dbReference type="Gene3D" id="3.50.50.60">
    <property type="entry name" value="FAD/NAD(P)-binding domain"/>
    <property type="match status" value="2"/>
</dbReference>
<proteinExistence type="inferred from homology"/>
<evidence type="ECO:0000256" key="3">
    <source>
        <dbReference type="ARBA" id="ARBA00022827"/>
    </source>
</evidence>
<dbReference type="SUPFAM" id="SSF51905">
    <property type="entry name" value="FAD/NAD(P)-binding domain"/>
    <property type="match status" value="1"/>
</dbReference>
<evidence type="ECO:0000256" key="2">
    <source>
        <dbReference type="ARBA" id="ARBA00022630"/>
    </source>
</evidence>